<evidence type="ECO:0000313" key="2">
    <source>
        <dbReference type="Proteomes" id="UP000059680"/>
    </source>
</evidence>
<reference evidence="1 2" key="2">
    <citation type="journal article" date="2013" name="Plant Cell Physiol.">
        <title>Rice Annotation Project Database (RAP-DB): an integrative and interactive database for rice genomics.</title>
        <authorList>
            <person name="Sakai H."/>
            <person name="Lee S.S."/>
            <person name="Tanaka T."/>
            <person name="Numa H."/>
            <person name="Kim J."/>
            <person name="Kawahara Y."/>
            <person name="Wakimoto H."/>
            <person name="Yang C.C."/>
            <person name="Iwamoto M."/>
            <person name="Abe T."/>
            <person name="Yamada Y."/>
            <person name="Muto A."/>
            <person name="Inokuchi H."/>
            <person name="Ikemura T."/>
            <person name="Matsumoto T."/>
            <person name="Sasaki T."/>
            <person name="Itoh T."/>
        </authorList>
    </citation>
    <scope>NUCLEOTIDE SEQUENCE [LARGE SCALE GENOMIC DNA]</scope>
    <source>
        <strain evidence="2">cv. Nipponbare</strain>
    </source>
</reference>
<accession>A0A0N7KII9</accession>
<dbReference type="Proteomes" id="UP000059680">
    <property type="component" value="Chromosome 4"/>
</dbReference>
<dbReference type="PaxDb" id="39947-A0A0N7KII9"/>
<dbReference type="InParanoid" id="A0A0N7KII9"/>
<dbReference type="Gramene" id="Os04t0137550-00">
    <property type="protein sequence ID" value="Os04t0137550-00"/>
    <property type="gene ID" value="Os04g0137550"/>
</dbReference>
<sequence length="143" mass="15631">MISILQVVKKLVITIYFLRGAPDVAQLVTSERMYPLAVLGKADDKHQDVGQQKGLVSSRSHVADDDMFVEDIASSKELEKKDLQVAKPELAVLEGVGCDVIRAAEMKQKEWRPEGCQPVIARHGAEGEVAKGVYRGGVSQQVC</sequence>
<reference evidence="1 2" key="3">
    <citation type="journal article" date="2013" name="Rice">
        <title>Improvement of the Oryza sativa Nipponbare reference genome using next generation sequence and optical map data.</title>
        <authorList>
            <person name="Kawahara Y."/>
            <person name="de la Bastide M."/>
            <person name="Hamilton J.P."/>
            <person name="Kanamori H."/>
            <person name="McCombie W.R."/>
            <person name="Ouyang S."/>
            <person name="Schwartz D.C."/>
            <person name="Tanaka T."/>
            <person name="Wu J."/>
            <person name="Zhou S."/>
            <person name="Childs K.L."/>
            <person name="Davidson R.M."/>
            <person name="Lin H."/>
            <person name="Quesada-Ocampo L."/>
            <person name="Vaillancourt B."/>
            <person name="Sakai H."/>
            <person name="Lee S.S."/>
            <person name="Kim J."/>
            <person name="Numa H."/>
            <person name="Itoh T."/>
            <person name="Buell C.R."/>
            <person name="Matsumoto T."/>
        </authorList>
    </citation>
    <scope>NUCLEOTIDE SEQUENCE [LARGE SCALE GENOMIC DNA]</scope>
    <source>
        <strain evidence="2">cv. Nipponbare</strain>
    </source>
</reference>
<name>A0A0N7KII9_ORYSJ</name>
<organism evidence="1 2">
    <name type="scientific">Oryza sativa subsp. japonica</name>
    <name type="common">Rice</name>
    <dbReference type="NCBI Taxonomy" id="39947"/>
    <lineage>
        <taxon>Eukaryota</taxon>
        <taxon>Viridiplantae</taxon>
        <taxon>Streptophyta</taxon>
        <taxon>Embryophyta</taxon>
        <taxon>Tracheophyta</taxon>
        <taxon>Spermatophyta</taxon>
        <taxon>Magnoliopsida</taxon>
        <taxon>Liliopsida</taxon>
        <taxon>Poales</taxon>
        <taxon>Poaceae</taxon>
        <taxon>BOP clade</taxon>
        <taxon>Oryzoideae</taxon>
        <taxon>Oryzeae</taxon>
        <taxon>Oryzinae</taxon>
        <taxon>Oryza</taxon>
        <taxon>Oryza sativa</taxon>
    </lineage>
</organism>
<dbReference type="AlphaFoldDB" id="A0A0N7KII9"/>
<evidence type="ECO:0000313" key="1">
    <source>
        <dbReference type="EMBL" id="BAS87745.1"/>
    </source>
</evidence>
<proteinExistence type="predicted"/>
<dbReference type="EMBL" id="AP014960">
    <property type="protein sequence ID" value="BAS87745.1"/>
    <property type="molecule type" value="Genomic_DNA"/>
</dbReference>
<gene>
    <name evidence="1" type="ordered locus">Os04g0137550</name>
    <name evidence="1" type="ORF">OSNPB_040137550</name>
</gene>
<reference evidence="2" key="1">
    <citation type="journal article" date="2005" name="Nature">
        <title>The map-based sequence of the rice genome.</title>
        <authorList>
            <consortium name="International rice genome sequencing project (IRGSP)"/>
            <person name="Matsumoto T."/>
            <person name="Wu J."/>
            <person name="Kanamori H."/>
            <person name="Katayose Y."/>
            <person name="Fujisawa M."/>
            <person name="Namiki N."/>
            <person name="Mizuno H."/>
            <person name="Yamamoto K."/>
            <person name="Antonio B.A."/>
            <person name="Baba T."/>
            <person name="Sakata K."/>
            <person name="Nagamura Y."/>
            <person name="Aoki H."/>
            <person name="Arikawa K."/>
            <person name="Arita K."/>
            <person name="Bito T."/>
            <person name="Chiden Y."/>
            <person name="Fujitsuka N."/>
            <person name="Fukunaka R."/>
            <person name="Hamada M."/>
            <person name="Harada C."/>
            <person name="Hayashi A."/>
            <person name="Hijishita S."/>
            <person name="Honda M."/>
            <person name="Hosokawa S."/>
            <person name="Ichikawa Y."/>
            <person name="Idonuma A."/>
            <person name="Iijima M."/>
            <person name="Ikeda M."/>
            <person name="Ikeno M."/>
            <person name="Ito K."/>
            <person name="Ito S."/>
            <person name="Ito T."/>
            <person name="Ito Y."/>
            <person name="Ito Y."/>
            <person name="Iwabuchi A."/>
            <person name="Kamiya K."/>
            <person name="Karasawa W."/>
            <person name="Kurita K."/>
            <person name="Katagiri S."/>
            <person name="Kikuta A."/>
            <person name="Kobayashi H."/>
            <person name="Kobayashi N."/>
            <person name="Machita K."/>
            <person name="Maehara T."/>
            <person name="Masukawa M."/>
            <person name="Mizubayashi T."/>
            <person name="Mukai Y."/>
            <person name="Nagasaki H."/>
            <person name="Nagata Y."/>
            <person name="Naito S."/>
            <person name="Nakashima M."/>
            <person name="Nakama Y."/>
            <person name="Nakamichi Y."/>
            <person name="Nakamura M."/>
            <person name="Meguro A."/>
            <person name="Negishi M."/>
            <person name="Ohta I."/>
            <person name="Ohta T."/>
            <person name="Okamoto M."/>
            <person name="Ono N."/>
            <person name="Saji S."/>
            <person name="Sakaguchi M."/>
            <person name="Sakai K."/>
            <person name="Shibata M."/>
            <person name="Shimokawa T."/>
            <person name="Song J."/>
            <person name="Takazaki Y."/>
            <person name="Terasawa K."/>
            <person name="Tsugane M."/>
            <person name="Tsuji K."/>
            <person name="Ueda S."/>
            <person name="Waki K."/>
            <person name="Yamagata H."/>
            <person name="Yamamoto M."/>
            <person name="Yamamoto S."/>
            <person name="Yamane H."/>
            <person name="Yoshiki S."/>
            <person name="Yoshihara R."/>
            <person name="Yukawa K."/>
            <person name="Zhong H."/>
            <person name="Yano M."/>
            <person name="Yuan Q."/>
            <person name="Ouyang S."/>
            <person name="Liu J."/>
            <person name="Jones K.M."/>
            <person name="Gansberger K."/>
            <person name="Moffat K."/>
            <person name="Hill J."/>
            <person name="Bera J."/>
            <person name="Fadrosh D."/>
            <person name="Jin S."/>
            <person name="Johri S."/>
            <person name="Kim M."/>
            <person name="Overton L."/>
            <person name="Reardon M."/>
            <person name="Tsitrin T."/>
            <person name="Vuong H."/>
            <person name="Weaver B."/>
            <person name="Ciecko A."/>
            <person name="Tallon L."/>
            <person name="Jackson J."/>
            <person name="Pai G."/>
            <person name="Aken S.V."/>
            <person name="Utterback T."/>
            <person name="Reidmuller S."/>
            <person name="Feldblyum T."/>
            <person name="Hsiao J."/>
            <person name="Zismann V."/>
            <person name="Iobst S."/>
            <person name="de Vazeille A.R."/>
            <person name="Buell C.R."/>
            <person name="Ying K."/>
            <person name="Li Y."/>
            <person name="Lu T."/>
            <person name="Huang Y."/>
            <person name="Zhao Q."/>
            <person name="Feng Q."/>
            <person name="Zhang L."/>
            <person name="Zhu J."/>
            <person name="Weng Q."/>
            <person name="Mu J."/>
            <person name="Lu Y."/>
            <person name="Fan D."/>
            <person name="Liu Y."/>
            <person name="Guan J."/>
            <person name="Zhang Y."/>
            <person name="Yu S."/>
            <person name="Liu X."/>
            <person name="Zhang Y."/>
            <person name="Hong G."/>
            <person name="Han B."/>
            <person name="Choisne N."/>
            <person name="Demange N."/>
            <person name="Orjeda G."/>
            <person name="Samain S."/>
            <person name="Cattolico L."/>
            <person name="Pelletier E."/>
            <person name="Couloux A."/>
            <person name="Segurens B."/>
            <person name="Wincker P."/>
            <person name="D'Hont A."/>
            <person name="Scarpelli C."/>
            <person name="Weissenbach J."/>
            <person name="Salanoubat M."/>
            <person name="Quetier F."/>
            <person name="Yu Y."/>
            <person name="Kim H.R."/>
            <person name="Rambo T."/>
            <person name="Currie J."/>
            <person name="Collura K."/>
            <person name="Luo M."/>
            <person name="Yang T."/>
            <person name="Ammiraju J.S.S."/>
            <person name="Engler F."/>
            <person name="Soderlund C."/>
            <person name="Wing R.A."/>
            <person name="Palmer L.E."/>
            <person name="de la Bastide M."/>
            <person name="Spiegel L."/>
            <person name="Nascimento L."/>
            <person name="Zutavern T."/>
            <person name="O'Shaughnessy A."/>
            <person name="Dike S."/>
            <person name="Dedhia N."/>
            <person name="Preston R."/>
            <person name="Balija V."/>
            <person name="McCombie W.R."/>
            <person name="Chow T."/>
            <person name="Chen H."/>
            <person name="Chung M."/>
            <person name="Chen C."/>
            <person name="Shaw J."/>
            <person name="Wu H."/>
            <person name="Hsiao K."/>
            <person name="Chao Y."/>
            <person name="Chu M."/>
            <person name="Cheng C."/>
            <person name="Hour A."/>
            <person name="Lee P."/>
            <person name="Lin S."/>
            <person name="Lin Y."/>
            <person name="Liou J."/>
            <person name="Liu S."/>
            <person name="Hsing Y."/>
            <person name="Raghuvanshi S."/>
            <person name="Mohanty A."/>
            <person name="Bharti A.K."/>
            <person name="Gaur A."/>
            <person name="Gupta V."/>
            <person name="Kumar D."/>
            <person name="Ravi V."/>
            <person name="Vij S."/>
            <person name="Kapur A."/>
            <person name="Khurana P."/>
            <person name="Khurana P."/>
            <person name="Khurana J.P."/>
            <person name="Tyagi A.K."/>
            <person name="Gaikwad K."/>
            <person name="Singh A."/>
            <person name="Dalal V."/>
            <person name="Srivastava S."/>
            <person name="Dixit A."/>
            <person name="Pal A.K."/>
            <person name="Ghazi I.A."/>
            <person name="Yadav M."/>
            <person name="Pandit A."/>
            <person name="Bhargava A."/>
            <person name="Sureshbabu K."/>
            <person name="Batra K."/>
            <person name="Sharma T.R."/>
            <person name="Mohapatra T."/>
            <person name="Singh N.K."/>
            <person name="Messing J."/>
            <person name="Nelson A.B."/>
            <person name="Fuks G."/>
            <person name="Kavchok S."/>
            <person name="Keizer G."/>
            <person name="Linton E."/>
            <person name="Llaca V."/>
            <person name="Song R."/>
            <person name="Tanyolac B."/>
            <person name="Young S."/>
            <person name="Ho-Il K."/>
            <person name="Hahn J.H."/>
            <person name="Sangsakoo G."/>
            <person name="Vanavichit A."/>
            <person name="de Mattos Luiz.A.T."/>
            <person name="Zimmer P.D."/>
            <person name="Malone G."/>
            <person name="Dellagostin O."/>
            <person name="de Oliveira A.C."/>
            <person name="Bevan M."/>
            <person name="Bancroft I."/>
            <person name="Minx P."/>
            <person name="Cordum H."/>
            <person name="Wilson R."/>
            <person name="Cheng Z."/>
            <person name="Jin W."/>
            <person name="Jiang J."/>
            <person name="Leong S.A."/>
            <person name="Iwama H."/>
            <person name="Gojobori T."/>
            <person name="Itoh T."/>
            <person name="Niimura Y."/>
            <person name="Fujii Y."/>
            <person name="Habara T."/>
            <person name="Sakai H."/>
            <person name="Sato Y."/>
            <person name="Wilson G."/>
            <person name="Kumar K."/>
            <person name="McCouch S."/>
            <person name="Juretic N."/>
            <person name="Hoen D."/>
            <person name="Wright S."/>
            <person name="Bruskiewich R."/>
            <person name="Bureau T."/>
            <person name="Miyao A."/>
            <person name="Hirochika H."/>
            <person name="Nishikawa T."/>
            <person name="Kadowaki K."/>
            <person name="Sugiura M."/>
            <person name="Burr B."/>
            <person name="Sasaki T."/>
        </authorList>
    </citation>
    <scope>NUCLEOTIDE SEQUENCE [LARGE SCALE GENOMIC DNA]</scope>
    <source>
        <strain evidence="2">cv. Nipponbare</strain>
    </source>
</reference>
<protein>
    <submittedName>
        <fullName evidence="1">Os04g0137550 protein</fullName>
    </submittedName>
</protein>
<keyword evidence="2" id="KW-1185">Reference proteome</keyword>